<organism evidence="1 2">
    <name type="scientific">Zancudomyces culisetae</name>
    <name type="common">Gut fungus</name>
    <name type="synonym">Smittium culisetae</name>
    <dbReference type="NCBI Taxonomy" id="1213189"/>
    <lineage>
        <taxon>Eukaryota</taxon>
        <taxon>Fungi</taxon>
        <taxon>Fungi incertae sedis</taxon>
        <taxon>Zoopagomycota</taxon>
        <taxon>Kickxellomycotina</taxon>
        <taxon>Harpellomycetes</taxon>
        <taxon>Harpellales</taxon>
        <taxon>Legeriomycetaceae</taxon>
        <taxon>Zancudomyces</taxon>
    </lineage>
</organism>
<proteinExistence type="predicted"/>
<dbReference type="Proteomes" id="UP000188320">
    <property type="component" value="Unassembled WGS sequence"/>
</dbReference>
<evidence type="ECO:0000313" key="2">
    <source>
        <dbReference type="Proteomes" id="UP000188320"/>
    </source>
</evidence>
<accession>A0A1R1PXM8</accession>
<protein>
    <submittedName>
        <fullName evidence="1">Uncharacterized protein</fullName>
    </submittedName>
</protein>
<keyword evidence="2" id="KW-1185">Reference proteome</keyword>
<comment type="caution">
    <text evidence="1">The sequence shown here is derived from an EMBL/GenBank/DDBJ whole genome shotgun (WGS) entry which is preliminary data.</text>
</comment>
<dbReference type="AlphaFoldDB" id="A0A1R1PXM8"/>
<name>A0A1R1PXM8_ZANCU</name>
<evidence type="ECO:0000313" key="1">
    <source>
        <dbReference type="EMBL" id="OMH85657.1"/>
    </source>
</evidence>
<gene>
    <name evidence="1" type="ORF">AX774_g789</name>
</gene>
<dbReference type="EMBL" id="LSSK01000062">
    <property type="protein sequence ID" value="OMH85657.1"/>
    <property type="molecule type" value="Genomic_DNA"/>
</dbReference>
<reference evidence="2" key="1">
    <citation type="submission" date="2017-01" db="EMBL/GenBank/DDBJ databases">
        <authorList>
            <person name="Wang Y."/>
            <person name="White M."/>
            <person name="Kvist S."/>
            <person name="Moncalvo J.-M."/>
        </authorList>
    </citation>
    <scope>NUCLEOTIDE SEQUENCE [LARGE SCALE GENOMIC DNA]</scope>
    <source>
        <strain evidence="2">COL-18-3</strain>
    </source>
</reference>
<sequence length="88" mass="9529">MHGVWRNTKPTRHSNKQRTTVMGLVFPCLQTSEDDGDTDIFVKLTDNSIGSSVDIRPQPAATNCNVSVIFSLYNAMGVAISDGTGDIN</sequence>